<keyword evidence="3" id="KW-1185">Reference proteome</keyword>
<dbReference type="PROSITE" id="PS51257">
    <property type="entry name" value="PROKAR_LIPOPROTEIN"/>
    <property type="match status" value="1"/>
</dbReference>
<feature type="signal peptide" evidence="1">
    <location>
        <begin position="1"/>
        <end position="23"/>
    </location>
</feature>
<gene>
    <name evidence="2" type="ORF">SAMN05421788_1011210</name>
</gene>
<evidence type="ECO:0000313" key="3">
    <source>
        <dbReference type="Proteomes" id="UP000186917"/>
    </source>
</evidence>
<name>A0A173MR14_9BACT</name>
<protein>
    <recommendedName>
        <fullName evidence="4">MetA-pathway of phenol degradation</fullName>
    </recommendedName>
</protein>
<feature type="chain" id="PRO_5030023309" description="MetA-pathway of phenol degradation" evidence="1">
    <location>
        <begin position="24"/>
        <end position="269"/>
    </location>
</feature>
<evidence type="ECO:0000256" key="1">
    <source>
        <dbReference type="SAM" id="SignalP"/>
    </source>
</evidence>
<evidence type="ECO:0008006" key="4">
    <source>
        <dbReference type="Google" id="ProtNLM"/>
    </source>
</evidence>
<dbReference type="STRING" id="477680.SAMN05421788_1011210"/>
<sequence>MTKYFKAGSLWAGLLFTACISHAQELFVFSEPASNMPAKSMGVRLTSNIMTQRMTGTPDYQLLPEVMLGVNKKLMLHGEGYVSNSNGTTRVEGGGVYAKYRFYTTDNMYRHFRLAAFGRAGSSGVSRVKEEIETNGLQKGYELGFIATQLLHKQAISASVSFEQVVGNSRQTGFPGEAMNYSLSTGRLLYPSSYTHYGQLNFNLMVELLGQHSLNNNKSFLDIAPAIQFIINSQTRIDVGYRQQLYSTLSRYSANSFLIRFEHTLFNVL</sequence>
<dbReference type="RefSeq" id="WP_076376607.1">
    <property type="nucleotide sequence ID" value="NZ_AP017422.1"/>
</dbReference>
<dbReference type="AlphaFoldDB" id="A0A173MR14"/>
<proteinExistence type="predicted"/>
<dbReference type="EMBL" id="FTOR01000001">
    <property type="protein sequence ID" value="SIS78830.1"/>
    <property type="molecule type" value="Genomic_DNA"/>
</dbReference>
<dbReference type="Proteomes" id="UP000186917">
    <property type="component" value="Unassembled WGS sequence"/>
</dbReference>
<dbReference type="KEGG" id="fln:FLA_5831"/>
<accession>A0A173MR14</accession>
<keyword evidence="1" id="KW-0732">Signal</keyword>
<organism evidence="2 3">
    <name type="scientific">Filimonas lacunae</name>
    <dbReference type="NCBI Taxonomy" id="477680"/>
    <lineage>
        <taxon>Bacteria</taxon>
        <taxon>Pseudomonadati</taxon>
        <taxon>Bacteroidota</taxon>
        <taxon>Chitinophagia</taxon>
        <taxon>Chitinophagales</taxon>
        <taxon>Chitinophagaceae</taxon>
        <taxon>Filimonas</taxon>
    </lineage>
</organism>
<reference evidence="3" key="1">
    <citation type="submission" date="2017-01" db="EMBL/GenBank/DDBJ databases">
        <authorList>
            <person name="Varghese N."/>
            <person name="Submissions S."/>
        </authorList>
    </citation>
    <scope>NUCLEOTIDE SEQUENCE [LARGE SCALE GENOMIC DNA]</scope>
    <source>
        <strain evidence="3">DSM 21054</strain>
    </source>
</reference>
<evidence type="ECO:0000313" key="2">
    <source>
        <dbReference type="EMBL" id="SIS78830.1"/>
    </source>
</evidence>